<reference evidence="1" key="1">
    <citation type="submission" date="2020-03" db="EMBL/GenBank/DDBJ databases">
        <title>Transcriptomic Profiling of the Digestive Tract of the Rat Flea, Xenopsylla cheopis, Following Blood Feeding and Infection with Yersinia pestis.</title>
        <authorList>
            <person name="Bland D.M."/>
            <person name="Martens C.A."/>
            <person name="Virtaneva K."/>
            <person name="Kanakabandi K."/>
            <person name="Long D."/>
            <person name="Rosenke R."/>
            <person name="Saturday G.A."/>
            <person name="Hoyt F.H."/>
            <person name="Bruno D.P."/>
            <person name="Ribeiro J.M.C."/>
            <person name="Hinnebusch J."/>
        </authorList>
    </citation>
    <scope>NUCLEOTIDE SEQUENCE</scope>
</reference>
<organism evidence="1">
    <name type="scientific">Xenopsylla cheopis</name>
    <name type="common">Oriental rat flea</name>
    <name type="synonym">Pulex cheopis</name>
    <dbReference type="NCBI Taxonomy" id="163159"/>
    <lineage>
        <taxon>Eukaryota</taxon>
        <taxon>Metazoa</taxon>
        <taxon>Ecdysozoa</taxon>
        <taxon>Arthropoda</taxon>
        <taxon>Hexapoda</taxon>
        <taxon>Insecta</taxon>
        <taxon>Pterygota</taxon>
        <taxon>Neoptera</taxon>
        <taxon>Endopterygota</taxon>
        <taxon>Siphonaptera</taxon>
        <taxon>Pulicidae</taxon>
        <taxon>Xenopsyllinae</taxon>
        <taxon>Xenopsylla</taxon>
    </lineage>
</organism>
<sequence>MEWILFILIRFCFSDRIIILGAHYLEEIYLLAQNYQMIIIWPLIVTTHSILQDIVTIILIHHQIEIQEHI</sequence>
<protein>
    <submittedName>
        <fullName evidence="1">Putative secreted protein</fullName>
    </submittedName>
</protein>
<dbReference type="AlphaFoldDB" id="A0A6M2E0Z0"/>
<accession>A0A6M2E0Z0</accession>
<evidence type="ECO:0000313" key="1">
    <source>
        <dbReference type="EMBL" id="NOV50991.1"/>
    </source>
</evidence>
<name>A0A6M2E0Z0_XENCH</name>
<dbReference type="EMBL" id="GIIL01007265">
    <property type="protein sequence ID" value="NOV50991.1"/>
    <property type="molecule type" value="Transcribed_RNA"/>
</dbReference>
<proteinExistence type="predicted"/>